<organism evidence="3 4">
    <name type="scientific">Phenylobacterium montanum</name>
    <dbReference type="NCBI Taxonomy" id="2823693"/>
    <lineage>
        <taxon>Bacteria</taxon>
        <taxon>Pseudomonadati</taxon>
        <taxon>Pseudomonadota</taxon>
        <taxon>Alphaproteobacteria</taxon>
        <taxon>Caulobacterales</taxon>
        <taxon>Caulobacteraceae</taxon>
        <taxon>Phenylobacterium</taxon>
    </lineage>
</organism>
<dbReference type="InterPro" id="IPR051416">
    <property type="entry name" value="phD-YefM_TA_antitoxins"/>
</dbReference>
<accession>A0A975FYT7</accession>
<dbReference type="InterPro" id="IPR006442">
    <property type="entry name" value="Antitoxin_Phd/YefM"/>
</dbReference>
<dbReference type="PANTHER" id="PTHR35377">
    <property type="entry name" value="ANTITOXIN VAPB49-RELATED-RELATED"/>
    <property type="match status" value="1"/>
</dbReference>
<gene>
    <name evidence="3" type="ORF">KCG34_21955</name>
</gene>
<dbReference type="SUPFAM" id="SSF143120">
    <property type="entry name" value="YefM-like"/>
    <property type="match status" value="1"/>
</dbReference>
<dbReference type="NCBIfam" id="TIGR01552">
    <property type="entry name" value="phd_fam"/>
    <property type="match status" value="1"/>
</dbReference>
<proteinExistence type="inferred from homology"/>
<keyword evidence="4" id="KW-1185">Reference proteome</keyword>
<comment type="function">
    <text evidence="2">Antitoxin component of a type II toxin-antitoxin (TA) system.</text>
</comment>
<evidence type="ECO:0000313" key="3">
    <source>
        <dbReference type="EMBL" id="QUD87679.1"/>
    </source>
</evidence>
<comment type="similarity">
    <text evidence="1 2">Belongs to the phD/YefM antitoxin family.</text>
</comment>
<evidence type="ECO:0000256" key="1">
    <source>
        <dbReference type="ARBA" id="ARBA00009981"/>
    </source>
</evidence>
<sequence length="80" mass="8688">MHTVGVFEAKNRLTALLDEVEGGGEVMITRRGKPIARLVPAETGFNRDKARRAAEGLRTASKGQTLGGLSIRDLIDEGRR</sequence>
<dbReference type="Proteomes" id="UP000676409">
    <property type="component" value="Chromosome"/>
</dbReference>
<reference evidence="3" key="1">
    <citation type="submission" date="2021-04" db="EMBL/GenBank/DDBJ databases">
        <title>The complete genome sequence of Caulobacter sp. S6.</title>
        <authorList>
            <person name="Tang Y."/>
            <person name="Ouyang W."/>
            <person name="Liu Q."/>
            <person name="Huang B."/>
            <person name="Guo Z."/>
            <person name="Lei P."/>
        </authorList>
    </citation>
    <scope>NUCLEOTIDE SEQUENCE</scope>
    <source>
        <strain evidence="3">S6</strain>
    </source>
</reference>
<name>A0A975FYT7_9CAUL</name>
<dbReference type="InterPro" id="IPR036165">
    <property type="entry name" value="YefM-like_sf"/>
</dbReference>
<evidence type="ECO:0000256" key="2">
    <source>
        <dbReference type="RuleBase" id="RU362080"/>
    </source>
</evidence>
<protein>
    <recommendedName>
        <fullName evidence="2">Antitoxin</fullName>
    </recommendedName>
</protein>
<dbReference type="RefSeq" id="WP_211937729.1">
    <property type="nucleotide sequence ID" value="NZ_CP073078.1"/>
</dbReference>
<evidence type="ECO:0000313" key="4">
    <source>
        <dbReference type="Proteomes" id="UP000676409"/>
    </source>
</evidence>
<dbReference type="Gene3D" id="3.40.1620.10">
    <property type="entry name" value="YefM-like domain"/>
    <property type="match status" value="1"/>
</dbReference>
<dbReference type="AlphaFoldDB" id="A0A975FYT7"/>
<dbReference type="KEGG" id="caul:KCG34_21955"/>
<dbReference type="EMBL" id="CP073078">
    <property type="protein sequence ID" value="QUD87679.1"/>
    <property type="molecule type" value="Genomic_DNA"/>
</dbReference>
<dbReference type="Pfam" id="PF02604">
    <property type="entry name" value="PhdYeFM_antitox"/>
    <property type="match status" value="1"/>
</dbReference>
<dbReference type="PANTHER" id="PTHR35377:SF8">
    <property type="entry name" value="ANTITOXIN VAPB22"/>
    <property type="match status" value="1"/>
</dbReference>